<evidence type="ECO:0000313" key="2">
    <source>
        <dbReference type="Proteomes" id="UP000050827"/>
    </source>
</evidence>
<dbReference type="EMBL" id="LCTZ01000002">
    <property type="protein sequence ID" value="KQC28995.1"/>
    <property type="molecule type" value="Genomic_DNA"/>
</dbReference>
<dbReference type="STRING" id="346185.AAY42_03105"/>
<dbReference type="Proteomes" id="UP000050827">
    <property type="component" value="Unassembled WGS sequence"/>
</dbReference>
<accession>A0A0N8WFL0</accession>
<proteinExistence type="predicted"/>
<comment type="caution">
    <text evidence="1">The sequence shown here is derived from an EMBL/GenBank/DDBJ whole genome shotgun (WGS) entry which is preliminary data.</text>
</comment>
<gene>
    <name evidence="1" type="ORF">AAY42_03105</name>
</gene>
<keyword evidence="2" id="KW-1185">Reference proteome</keyword>
<sequence>MTTRKNIRTKNKTCFFVLGLVLVCGVLITSCKDEFEAEQLLVDQAERSDQIAQREADEKAAEQLAEEELSAENAAALAAAANLTYTINLFSDDVPVVDVDVMLTNQNGGSIAAVTTDTNGNAVFVDIDLGGYNVAITSDNYLNASYLVDFGSPQEGVHYEWINGSIIALEQTEASRIELLELNGTQTATIEGKVEIETDLTNNTPEVPQDITIRANLDNFNGMFEHTNNSFNGSNDTDSFYITGSFSLTEGDIGSANVDPNTGDYTMQVPAQENGTTIELLFPLIEANQTLAFSSINGQDVGAQVGTQAAVFGPDIAAATTPKVPGVTATFPTPPEPGRGFNLSLNTDRYPEDLLSIGSGVATIDEFPVQLVEGTWFRASRGSGYQVTPLITLSAQDIPTGDPAMIEAWMDWTFESVTYTAQPAATYGVNEQLYIFVEILDENGVRDTYDFARINAEADGSLVASTVDLDPNINIFYGPVPAELITEYVVTGFNIIISGGGNSTGTLTRSGSVDAFRIVDDGDSVYINIPTIIVAPAPAQGTDATLAITDWESIYTYNLDNSNISTPYVVLPEISYEYEVDLGVTTVDDRFRVTWFNSDGSIGGDDLIQPSRKLPDALITANNGLLFDNDNFFGNTDIDVARPEQASYTPPKIIIIEPTHEQTTADVLVNSDGEITGIANIFVGKGYNTIYDVTLTTLDGLPGSGAVLDLVDFDTDERTGEVTWGGNANDFIVVDRGSGYTLDVNIVEEPFTPGTASQVITVKNGETKIVNVNYGTGKPVAELE</sequence>
<dbReference type="PROSITE" id="PS51257">
    <property type="entry name" value="PROKAR_LIPOPROTEIN"/>
    <property type="match status" value="1"/>
</dbReference>
<organism evidence="1 2">
    <name type="scientific">Flagellimonas eckloniae</name>
    <dbReference type="NCBI Taxonomy" id="346185"/>
    <lineage>
        <taxon>Bacteria</taxon>
        <taxon>Pseudomonadati</taxon>
        <taxon>Bacteroidota</taxon>
        <taxon>Flavobacteriia</taxon>
        <taxon>Flavobacteriales</taxon>
        <taxon>Flavobacteriaceae</taxon>
        <taxon>Flagellimonas</taxon>
    </lineage>
</organism>
<dbReference type="SUPFAM" id="SSF49478">
    <property type="entry name" value="Cna protein B-type domain"/>
    <property type="match status" value="1"/>
</dbReference>
<dbReference type="InterPro" id="IPR013783">
    <property type="entry name" value="Ig-like_fold"/>
</dbReference>
<protein>
    <recommendedName>
        <fullName evidence="3">Carboxypeptidase regulatory-like domain-containing protein</fullName>
    </recommendedName>
</protein>
<evidence type="ECO:0008006" key="3">
    <source>
        <dbReference type="Google" id="ProtNLM"/>
    </source>
</evidence>
<dbReference type="AlphaFoldDB" id="A0A0N8WFL0"/>
<dbReference type="RefSeq" id="WP_055392543.1">
    <property type="nucleotide sequence ID" value="NZ_LCTZ01000002.1"/>
</dbReference>
<dbReference type="Gene3D" id="2.60.40.10">
    <property type="entry name" value="Immunoglobulins"/>
    <property type="match status" value="1"/>
</dbReference>
<dbReference type="OrthoDB" id="979423at2"/>
<reference evidence="1 2" key="1">
    <citation type="submission" date="2015-04" db="EMBL/GenBank/DDBJ databases">
        <title>Complete genome of flavobacterium.</title>
        <authorList>
            <person name="Kwon Y.M."/>
            <person name="Kim S.-J."/>
        </authorList>
    </citation>
    <scope>NUCLEOTIDE SEQUENCE [LARGE SCALE GENOMIC DNA]</scope>
    <source>
        <strain evidence="1 2">DK169</strain>
    </source>
</reference>
<name>A0A0N8WFL0_9FLAO</name>
<evidence type="ECO:0000313" key="1">
    <source>
        <dbReference type="EMBL" id="KQC28995.1"/>
    </source>
</evidence>